<keyword evidence="2" id="KW-0479">Metal-binding</keyword>
<evidence type="ECO:0000313" key="13">
    <source>
        <dbReference type="Proteomes" id="UP000094336"/>
    </source>
</evidence>
<dbReference type="PROSITE" id="PS50048">
    <property type="entry name" value="ZN2_CY6_FUNGAL_2"/>
    <property type="match status" value="1"/>
</dbReference>
<keyword evidence="4" id="KW-0805">Transcription regulation</keyword>
<dbReference type="Proteomes" id="UP000094336">
    <property type="component" value="Unassembled WGS sequence"/>
</dbReference>
<dbReference type="CDD" id="cd00067">
    <property type="entry name" value="GAL4"/>
    <property type="match status" value="1"/>
</dbReference>
<evidence type="ECO:0000256" key="1">
    <source>
        <dbReference type="ARBA" id="ARBA00004123"/>
    </source>
</evidence>
<dbReference type="GO" id="GO:0003677">
    <property type="term" value="F:DNA binding"/>
    <property type="evidence" value="ECO:0007669"/>
    <property type="project" value="UniProtKB-KW"/>
</dbReference>
<feature type="non-terminal residue" evidence="12">
    <location>
        <position position="1"/>
    </location>
</feature>
<organism evidence="12 13">
    <name type="scientific">Babjeviella inositovora NRRL Y-12698</name>
    <dbReference type="NCBI Taxonomy" id="984486"/>
    <lineage>
        <taxon>Eukaryota</taxon>
        <taxon>Fungi</taxon>
        <taxon>Dikarya</taxon>
        <taxon>Ascomycota</taxon>
        <taxon>Saccharomycotina</taxon>
        <taxon>Pichiomycetes</taxon>
        <taxon>Serinales incertae sedis</taxon>
        <taxon>Babjeviella</taxon>
    </lineage>
</organism>
<dbReference type="OrthoDB" id="3364175at2759"/>
<dbReference type="GO" id="GO:0008270">
    <property type="term" value="F:zinc ion binding"/>
    <property type="evidence" value="ECO:0007669"/>
    <property type="project" value="InterPro"/>
</dbReference>
<keyword evidence="3" id="KW-0862">Zinc</keyword>
<evidence type="ECO:0000256" key="6">
    <source>
        <dbReference type="ARBA" id="ARBA00023144"/>
    </source>
</evidence>
<dbReference type="STRING" id="984486.A0A1E3QZI5"/>
<sequence length="50" mass="5909">CDSCRKRKLKCSKELPKCFKCIQHNWCCSYSPRVVRSPLTRAYLTSVEKK</sequence>
<dbReference type="InterPro" id="IPR036864">
    <property type="entry name" value="Zn2-C6_fun-type_DNA-bd_sf"/>
</dbReference>
<dbReference type="EMBL" id="KV454426">
    <property type="protein sequence ID" value="ODQ83035.1"/>
    <property type="molecule type" value="Genomic_DNA"/>
</dbReference>
<dbReference type="SUPFAM" id="SSF57701">
    <property type="entry name" value="Zn2/Cys6 DNA-binding domain"/>
    <property type="match status" value="1"/>
</dbReference>
<dbReference type="Pfam" id="PF00172">
    <property type="entry name" value="Zn_clus"/>
    <property type="match status" value="1"/>
</dbReference>
<dbReference type="GO" id="GO:0006012">
    <property type="term" value="P:galactose metabolic process"/>
    <property type="evidence" value="ECO:0007669"/>
    <property type="project" value="UniProtKB-KW"/>
</dbReference>
<dbReference type="GO" id="GO:0000981">
    <property type="term" value="F:DNA-binding transcription factor activity, RNA polymerase II-specific"/>
    <property type="evidence" value="ECO:0007669"/>
    <property type="project" value="InterPro"/>
</dbReference>
<reference evidence="13" key="1">
    <citation type="submission" date="2016-05" db="EMBL/GenBank/DDBJ databases">
        <title>Comparative genomics of biotechnologically important yeasts.</title>
        <authorList>
            <consortium name="DOE Joint Genome Institute"/>
            <person name="Riley R."/>
            <person name="Haridas S."/>
            <person name="Wolfe K.H."/>
            <person name="Lopes M.R."/>
            <person name="Hittinger C.T."/>
            <person name="Goker M."/>
            <person name="Salamov A."/>
            <person name="Wisecaver J."/>
            <person name="Long T.M."/>
            <person name="Aerts A.L."/>
            <person name="Barry K."/>
            <person name="Choi C."/>
            <person name="Clum A."/>
            <person name="Coughlan A.Y."/>
            <person name="Deshpande S."/>
            <person name="Douglass A.P."/>
            <person name="Hanson S.J."/>
            <person name="Klenk H.-P."/>
            <person name="Labutti K."/>
            <person name="Lapidus A."/>
            <person name="Lindquist E."/>
            <person name="Lipzen A."/>
            <person name="Meier-Kolthoff J.P."/>
            <person name="Ohm R.A."/>
            <person name="Otillar R.P."/>
            <person name="Pangilinan J."/>
            <person name="Peng Y."/>
            <person name="Rokas A."/>
            <person name="Rosa C.A."/>
            <person name="Scheuner C."/>
            <person name="Sibirny A.A."/>
            <person name="Slot J.C."/>
            <person name="Stielow J.B."/>
            <person name="Sun H."/>
            <person name="Kurtzman C.P."/>
            <person name="Blackwell M."/>
            <person name="Grigoriev I.V."/>
            <person name="Jeffries T.W."/>
        </authorList>
    </citation>
    <scope>NUCLEOTIDE SEQUENCE [LARGE SCALE GENOMIC DNA]</scope>
    <source>
        <strain evidence="13">NRRL Y-12698</strain>
    </source>
</reference>
<comment type="subcellular location">
    <subcellularLocation>
        <location evidence="1">Nucleus</location>
    </subcellularLocation>
</comment>
<evidence type="ECO:0000256" key="5">
    <source>
        <dbReference type="ARBA" id="ARBA00023125"/>
    </source>
</evidence>
<dbReference type="SMART" id="SM00066">
    <property type="entry name" value="GAL4"/>
    <property type="match status" value="1"/>
</dbReference>
<keyword evidence="9" id="KW-0539">Nucleus</keyword>
<evidence type="ECO:0000256" key="2">
    <source>
        <dbReference type="ARBA" id="ARBA00022723"/>
    </source>
</evidence>
<dbReference type="Gene3D" id="4.10.240.10">
    <property type="entry name" value="Zn(2)-C6 fungal-type DNA-binding domain"/>
    <property type="match status" value="1"/>
</dbReference>
<name>A0A1E3QZI5_9ASCO</name>
<keyword evidence="6" id="KW-0299">Galactose metabolism</keyword>
<evidence type="ECO:0000313" key="12">
    <source>
        <dbReference type="EMBL" id="ODQ83035.1"/>
    </source>
</evidence>
<keyword evidence="8" id="KW-0804">Transcription</keyword>
<proteinExistence type="predicted"/>
<dbReference type="AlphaFoldDB" id="A0A1E3QZI5"/>
<evidence type="ECO:0000259" key="11">
    <source>
        <dbReference type="PROSITE" id="PS50048"/>
    </source>
</evidence>
<evidence type="ECO:0000256" key="3">
    <source>
        <dbReference type="ARBA" id="ARBA00022833"/>
    </source>
</evidence>
<evidence type="ECO:0000256" key="9">
    <source>
        <dbReference type="ARBA" id="ARBA00023242"/>
    </source>
</evidence>
<evidence type="ECO:0000256" key="10">
    <source>
        <dbReference type="ARBA" id="ARBA00023277"/>
    </source>
</evidence>
<gene>
    <name evidence="12" type="ORF">BABINDRAFT_27391</name>
</gene>
<feature type="domain" description="Zn(2)-C6 fungal-type" evidence="11">
    <location>
        <begin position="1"/>
        <end position="30"/>
    </location>
</feature>
<dbReference type="GeneID" id="30149255"/>
<protein>
    <recommendedName>
        <fullName evidence="11">Zn(2)-C6 fungal-type domain-containing protein</fullName>
    </recommendedName>
</protein>
<accession>A0A1E3QZI5</accession>
<evidence type="ECO:0000256" key="4">
    <source>
        <dbReference type="ARBA" id="ARBA00023015"/>
    </source>
</evidence>
<dbReference type="RefSeq" id="XP_018988363.1">
    <property type="nucleotide sequence ID" value="XM_019131402.1"/>
</dbReference>
<evidence type="ECO:0000256" key="7">
    <source>
        <dbReference type="ARBA" id="ARBA00023159"/>
    </source>
</evidence>
<dbReference type="GO" id="GO:0005634">
    <property type="term" value="C:nucleus"/>
    <property type="evidence" value="ECO:0007669"/>
    <property type="project" value="UniProtKB-SubCell"/>
</dbReference>
<dbReference type="InterPro" id="IPR001138">
    <property type="entry name" value="Zn2Cys6_DnaBD"/>
</dbReference>
<keyword evidence="10" id="KW-0119">Carbohydrate metabolism</keyword>
<evidence type="ECO:0000256" key="8">
    <source>
        <dbReference type="ARBA" id="ARBA00023163"/>
    </source>
</evidence>
<keyword evidence="7" id="KW-0010">Activator</keyword>
<keyword evidence="5" id="KW-0238">DNA-binding</keyword>
<dbReference type="FunFam" id="4.10.240.10:FF:000009">
    <property type="entry name" value="C6 transcription factor (Gal4)"/>
    <property type="match status" value="1"/>
</dbReference>
<feature type="non-terminal residue" evidence="12">
    <location>
        <position position="50"/>
    </location>
</feature>
<keyword evidence="13" id="KW-1185">Reference proteome</keyword>